<evidence type="ECO:0000313" key="2">
    <source>
        <dbReference type="Proteomes" id="UP000241360"/>
    </source>
</evidence>
<accession>A0A2L1IWF4</accession>
<dbReference type="Proteomes" id="UP000241360">
    <property type="component" value="Segment"/>
</dbReference>
<dbReference type="EMBL" id="MG757154">
    <property type="protein sequence ID" value="AVD99443.1"/>
    <property type="molecule type" value="Genomic_DNA"/>
</dbReference>
<evidence type="ECO:0000313" key="1">
    <source>
        <dbReference type="EMBL" id="AVD99443.1"/>
    </source>
</evidence>
<proteinExistence type="predicted"/>
<protein>
    <submittedName>
        <fullName evidence="1">Uncharacterized protein</fullName>
    </submittedName>
</protein>
<sequence>MATVTVVNAERTLEIEATSIVSGLVNEAGHLILTRHDGTDLDMGAVSGMQLDGGTSYSKVDAFTYVGDTDPGAVPDGSVWLDTTDVAGPFASDTQKGLVELATNAETISGTDNTRAVTPASLAAVPGNKVQILAANALTETATPTAYPLGISQMTLTTGSGWSINTGFGSVITYRTETDRTVQHMFSNPGGSGTPRMWQRHYHTSSNGGGWTAWSQAQLQFTLTPGTLIQTTAPSSYPTGWSRMYFSTANGTGWDFAGTAGELLTYVDGTDFARQTWTSHASGSTFIPETWTRTYKQSAGWSAWRKAMYDHGAWISYTPTWTSQGSAQPSFGNASLRCKYSKVGRTVTVFFWINFGSTTNFGASPTASDNWIFSLPVPAANDTDDGLGTLEMYKGATDYGLARVKMYTTTAFKLGIGPGSTAAIGGDVDSISPFVWASGNYLRGTFTYESAA</sequence>
<gene>
    <name evidence="1" type="ORF">SEA_BING_21</name>
</gene>
<dbReference type="OrthoDB" id="29058at10239"/>
<name>A0A2L1IWF4_9CAUD</name>
<organism evidence="1 2">
    <name type="scientific">Streptomyces phage Bing</name>
    <dbReference type="NCBI Taxonomy" id="2079427"/>
    <lineage>
        <taxon>Viruses</taxon>
        <taxon>Duplodnaviria</taxon>
        <taxon>Heunggongvirae</taxon>
        <taxon>Uroviricota</taxon>
        <taxon>Caudoviricetes</taxon>
        <taxon>Bingvirus</taxon>
        <taxon>Bingvirus bing</taxon>
    </lineage>
</organism>
<reference evidence="2" key="1">
    <citation type="submission" date="2018-01" db="EMBL/GenBank/DDBJ databases">
        <authorList>
            <person name="Wardenburg K.E."/>
            <person name="Rana S."/>
            <person name="Felix E."/>
            <person name="Puentes R.J."/>
            <person name="Shaffer C.D."/>
            <person name="Weston-Hafer K.A."/>
            <person name="Russell D.A."/>
            <person name="Pope W.H."/>
            <person name="Jacobs-Sera D."/>
            <person name="Hendrix R.W."/>
            <person name="Hatfull G.F."/>
        </authorList>
    </citation>
    <scope>NUCLEOTIDE SEQUENCE [LARGE SCALE GENOMIC DNA]</scope>
</reference>
<keyword evidence="2" id="KW-1185">Reference proteome</keyword>